<dbReference type="OrthoDB" id="9788127at2"/>
<name>A0A1M5B132_9BACT</name>
<dbReference type="PANTHER" id="PTHR28055:SF1">
    <property type="entry name" value="ALTERED INHERITANCE OF MITOCHONDRIA PROTEIN 41, MITOCHONDRIAL"/>
    <property type="match status" value="1"/>
</dbReference>
<dbReference type="InterPro" id="IPR019004">
    <property type="entry name" value="YqeY/Aim41"/>
</dbReference>
<gene>
    <name evidence="2" type="ORF">SAMN02745206_01813</name>
</gene>
<dbReference type="EMBL" id="FQVB01000016">
    <property type="protein sequence ID" value="SHF36163.1"/>
    <property type="molecule type" value="Genomic_DNA"/>
</dbReference>
<protein>
    <recommendedName>
        <fullName evidence="4">GatB/YqeY domain-containing protein</fullName>
    </recommendedName>
</protein>
<reference evidence="3" key="1">
    <citation type="submission" date="2016-11" db="EMBL/GenBank/DDBJ databases">
        <authorList>
            <person name="Varghese N."/>
            <person name="Submissions S."/>
        </authorList>
    </citation>
    <scope>NUCLEOTIDE SEQUENCE [LARGE SCALE GENOMIC DNA]</scope>
    <source>
        <strain evidence="3">DSM 9756</strain>
    </source>
</reference>
<evidence type="ECO:0008006" key="4">
    <source>
        <dbReference type="Google" id="ProtNLM"/>
    </source>
</evidence>
<sequence length="148" mass="16734">MELLERIEQALKEAIRNQDSDRRNAIRMLLTAIKNKEKELRRALQDQEIQQLIASAIKQRKDSIDQYEKGGRADLADAERREMGILQEFLPEQLAPEALKKLVQEAIREVGATSAKDLGKVMKALMPKVAGRADGKAVNEMVRQELNG</sequence>
<dbReference type="RefSeq" id="WP_073038677.1">
    <property type="nucleotide sequence ID" value="NZ_FQVB01000016.1"/>
</dbReference>
<proteinExistence type="predicted"/>
<evidence type="ECO:0000313" key="3">
    <source>
        <dbReference type="Proteomes" id="UP000184076"/>
    </source>
</evidence>
<keyword evidence="3" id="KW-1185">Reference proteome</keyword>
<dbReference type="Gene3D" id="1.10.10.410">
    <property type="match status" value="1"/>
</dbReference>
<evidence type="ECO:0000313" key="2">
    <source>
        <dbReference type="EMBL" id="SHF36163.1"/>
    </source>
</evidence>
<dbReference type="SUPFAM" id="SSF89095">
    <property type="entry name" value="GatB/YqeY motif"/>
    <property type="match status" value="1"/>
</dbReference>
<organism evidence="2 3">
    <name type="scientific">Desulfacinum infernum DSM 9756</name>
    <dbReference type="NCBI Taxonomy" id="1121391"/>
    <lineage>
        <taxon>Bacteria</taxon>
        <taxon>Pseudomonadati</taxon>
        <taxon>Thermodesulfobacteriota</taxon>
        <taxon>Syntrophobacteria</taxon>
        <taxon>Syntrophobacterales</taxon>
        <taxon>Syntrophobacteraceae</taxon>
        <taxon>Desulfacinum</taxon>
    </lineage>
</organism>
<dbReference type="InterPro" id="IPR042184">
    <property type="entry name" value="YqeY/Aim41_N"/>
</dbReference>
<evidence type="ECO:0000256" key="1">
    <source>
        <dbReference type="SAM" id="Coils"/>
    </source>
</evidence>
<accession>A0A1M5B132</accession>
<dbReference type="Gene3D" id="1.10.1510.10">
    <property type="entry name" value="Uncharacterised protein YqeY/AIM41 PF09424, N-terminal domain"/>
    <property type="match status" value="1"/>
</dbReference>
<dbReference type="AlphaFoldDB" id="A0A1M5B132"/>
<dbReference type="InterPro" id="IPR003789">
    <property type="entry name" value="Asn/Gln_tRNA_amidoTrase-B-like"/>
</dbReference>
<keyword evidence="1" id="KW-0175">Coiled coil</keyword>
<dbReference type="Proteomes" id="UP000184076">
    <property type="component" value="Unassembled WGS sequence"/>
</dbReference>
<dbReference type="InterPro" id="IPR023168">
    <property type="entry name" value="GatB_Yqey_C_2"/>
</dbReference>
<dbReference type="Pfam" id="PF09424">
    <property type="entry name" value="YqeY"/>
    <property type="match status" value="1"/>
</dbReference>
<dbReference type="GO" id="GO:0016884">
    <property type="term" value="F:carbon-nitrogen ligase activity, with glutamine as amido-N-donor"/>
    <property type="evidence" value="ECO:0007669"/>
    <property type="project" value="InterPro"/>
</dbReference>
<dbReference type="PANTHER" id="PTHR28055">
    <property type="entry name" value="ALTERED INHERITANCE OF MITOCHONDRIA PROTEIN 41, MITOCHONDRIAL"/>
    <property type="match status" value="1"/>
</dbReference>
<dbReference type="STRING" id="1121391.SAMN02745206_01813"/>
<feature type="coiled-coil region" evidence="1">
    <location>
        <begin position="4"/>
        <end position="50"/>
    </location>
</feature>